<dbReference type="NCBIfam" id="TIGR01549">
    <property type="entry name" value="HAD-SF-IA-v1"/>
    <property type="match status" value="1"/>
</dbReference>
<evidence type="ECO:0000256" key="2">
    <source>
        <dbReference type="ARBA" id="ARBA00004818"/>
    </source>
</evidence>
<name>A0AAX1UGV8_CERSP</name>
<reference evidence="5 6" key="1">
    <citation type="submission" date="2018-08" db="EMBL/GenBank/DDBJ databases">
        <title>Draft genome sequence of Rhodobacter sphaeroides FY.</title>
        <authorList>
            <person name="Rayyan A."/>
            <person name="Meyer T.E."/>
            <person name="Kyndt J.A."/>
        </authorList>
    </citation>
    <scope>NUCLEOTIDE SEQUENCE [LARGE SCALE GENOMIC DNA]</scope>
    <source>
        <strain evidence="5 6">FY</strain>
    </source>
</reference>
<dbReference type="PANTHER" id="PTHR43434:SF1">
    <property type="entry name" value="PHOSPHOGLYCOLATE PHOSPHATASE"/>
    <property type="match status" value="1"/>
</dbReference>
<organism evidence="5 6">
    <name type="scientific">Cereibacter sphaeroides</name>
    <name type="common">Rhodobacter sphaeroides</name>
    <dbReference type="NCBI Taxonomy" id="1063"/>
    <lineage>
        <taxon>Bacteria</taxon>
        <taxon>Pseudomonadati</taxon>
        <taxon>Pseudomonadota</taxon>
        <taxon>Alphaproteobacteria</taxon>
        <taxon>Rhodobacterales</taxon>
        <taxon>Paracoccaceae</taxon>
        <taxon>Cereibacter</taxon>
    </lineage>
</organism>
<dbReference type="InterPro" id="IPR036412">
    <property type="entry name" value="HAD-like_sf"/>
</dbReference>
<dbReference type="SFLD" id="SFLDG01129">
    <property type="entry name" value="C1.5:_HAD__Beta-PGM__Phosphata"/>
    <property type="match status" value="1"/>
</dbReference>
<evidence type="ECO:0000256" key="1">
    <source>
        <dbReference type="ARBA" id="ARBA00000830"/>
    </source>
</evidence>
<protein>
    <recommendedName>
        <fullName evidence="4">phosphoglycolate phosphatase</fullName>
        <ecNumber evidence="4">3.1.3.18</ecNumber>
    </recommendedName>
</protein>
<dbReference type="PANTHER" id="PTHR43434">
    <property type="entry name" value="PHOSPHOGLYCOLATE PHOSPHATASE"/>
    <property type="match status" value="1"/>
</dbReference>
<comment type="caution">
    <text evidence="5">The sequence shown here is derived from an EMBL/GenBank/DDBJ whole genome shotgun (WGS) entry which is preliminary data.</text>
</comment>
<dbReference type="NCBIfam" id="TIGR01509">
    <property type="entry name" value="HAD-SF-IA-v3"/>
    <property type="match status" value="1"/>
</dbReference>
<dbReference type="CDD" id="cd01427">
    <property type="entry name" value="HAD_like"/>
    <property type="match status" value="1"/>
</dbReference>
<dbReference type="InterPro" id="IPR006439">
    <property type="entry name" value="HAD-SF_hydro_IA"/>
</dbReference>
<dbReference type="GO" id="GO:0008967">
    <property type="term" value="F:phosphoglycolate phosphatase activity"/>
    <property type="evidence" value="ECO:0007669"/>
    <property type="project" value="UniProtKB-EC"/>
</dbReference>
<comment type="catalytic activity">
    <reaction evidence="1">
        <text>2-phosphoglycolate + H2O = glycolate + phosphate</text>
        <dbReference type="Rhea" id="RHEA:14369"/>
        <dbReference type="ChEBI" id="CHEBI:15377"/>
        <dbReference type="ChEBI" id="CHEBI:29805"/>
        <dbReference type="ChEBI" id="CHEBI:43474"/>
        <dbReference type="ChEBI" id="CHEBI:58033"/>
        <dbReference type="EC" id="3.1.3.18"/>
    </reaction>
</comment>
<dbReference type="Gene3D" id="1.10.150.240">
    <property type="entry name" value="Putative phosphatase, domain 2"/>
    <property type="match status" value="1"/>
</dbReference>
<dbReference type="SFLD" id="SFLDS00003">
    <property type="entry name" value="Haloacid_Dehalogenase"/>
    <property type="match status" value="1"/>
</dbReference>
<dbReference type="GO" id="GO:0005829">
    <property type="term" value="C:cytosol"/>
    <property type="evidence" value="ECO:0007669"/>
    <property type="project" value="TreeGrafter"/>
</dbReference>
<dbReference type="AlphaFoldDB" id="A0AAX1UGV8"/>
<dbReference type="Gene3D" id="3.40.50.1000">
    <property type="entry name" value="HAD superfamily/HAD-like"/>
    <property type="match status" value="1"/>
</dbReference>
<proteinExistence type="inferred from homology"/>
<dbReference type="RefSeq" id="WP_119000992.1">
    <property type="nucleotide sequence ID" value="NZ_QWGP01000026.1"/>
</dbReference>
<evidence type="ECO:0000256" key="4">
    <source>
        <dbReference type="ARBA" id="ARBA00013078"/>
    </source>
</evidence>
<dbReference type="InterPro" id="IPR023214">
    <property type="entry name" value="HAD_sf"/>
</dbReference>
<comment type="similarity">
    <text evidence="3">Belongs to the HAD-like hydrolase superfamily. CbbY/CbbZ/Gph/YieH family.</text>
</comment>
<dbReference type="GO" id="GO:0006281">
    <property type="term" value="P:DNA repair"/>
    <property type="evidence" value="ECO:0007669"/>
    <property type="project" value="TreeGrafter"/>
</dbReference>
<dbReference type="EMBL" id="QWGP01000026">
    <property type="protein sequence ID" value="RHZ92159.1"/>
    <property type="molecule type" value="Genomic_DNA"/>
</dbReference>
<sequence>MIRGIIFDKDGTLFDFRRSWGAWSAHLLRELAETEAQAQNLAAALGYDMETGAFAPWSPVIAATAEEIAELLLPLLPGCDKQELVARMNRLAAGAEMCEAVPLQPLLAGLRARGLKIGLATNDSELPARAHLGRHGLTDLFDFIAGADSGHGGKPEPGMLLAFADRLGLAPAQVVMVGDSAHDLIAGRAAGMRTVAVLTGIAVAEDLAGLADAVLPDIGELADWIDGLAA</sequence>
<comment type="pathway">
    <text evidence="2">Organic acid metabolism; glycolate biosynthesis; glycolate from 2-phosphoglycolate: step 1/1.</text>
</comment>
<dbReference type="SUPFAM" id="SSF56784">
    <property type="entry name" value="HAD-like"/>
    <property type="match status" value="1"/>
</dbReference>
<gene>
    <name evidence="5" type="ORF">D1114_18195</name>
</gene>
<evidence type="ECO:0000256" key="3">
    <source>
        <dbReference type="ARBA" id="ARBA00006171"/>
    </source>
</evidence>
<accession>A0AAX1UGV8</accession>
<evidence type="ECO:0000313" key="5">
    <source>
        <dbReference type="EMBL" id="RHZ92159.1"/>
    </source>
</evidence>
<evidence type="ECO:0000313" key="6">
    <source>
        <dbReference type="Proteomes" id="UP000266305"/>
    </source>
</evidence>
<dbReference type="Proteomes" id="UP000266305">
    <property type="component" value="Unassembled WGS sequence"/>
</dbReference>
<dbReference type="InterPro" id="IPR050155">
    <property type="entry name" value="HAD-like_hydrolase_sf"/>
</dbReference>
<dbReference type="EC" id="3.1.3.18" evidence="4"/>
<dbReference type="InterPro" id="IPR023198">
    <property type="entry name" value="PGP-like_dom2"/>
</dbReference>
<dbReference type="Pfam" id="PF00702">
    <property type="entry name" value="Hydrolase"/>
    <property type="match status" value="1"/>
</dbReference>
<keyword evidence="5" id="KW-0378">Hydrolase</keyword>